<organism evidence="1 2">
    <name type="scientific">Colletotrichum zoysiae</name>
    <dbReference type="NCBI Taxonomy" id="1216348"/>
    <lineage>
        <taxon>Eukaryota</taxon>
        <taxon>Fungi</taxon>
        <taxon>Dikarya</taxon>
        <taxon>Ascomycota</taxon>
        <taxon>Pezizomycotina</taxon>
        <taxon>Sordariomycetes</taxon>
        <taxon>Hypocreomycetidae</taxon>
        <taxon>Glomerellales</taxon>
        <taxon>Glomerellaceae</taxon>
        <taxon>Colletotrichum</taxon>
        <taxon>Colletotrichum graminicola species complex</taxon>
    </lineage>
</organism>
<sequence>MSTVAHRWLGLPTADPHVTLCAREARSNHSPASQRGQYLPTYLPTYHRLNRQVRQAGTAQTCRPCGELARYDPYGKQHHARPVAIRPRPESTLPRKDSRWLMRPTLLALSPLPMNTPSTYMASRLRLRRITPRLSKSERDARRAVTRVAHPAWRATSLFPNGLVQLMSGQSKL</sequence>
<dbReference type="EMBL" id="MU842914">
    <property type="protein sequence ID" value="KAK2026439.1"/>
    <property type="molecule type" value="Genomic_DNA"/>
</dbReference>
<proteinExistence type="predicted"/>
<comment type="caution">
    <text evidence="1">The sequence shown here is derived from an EMBL/GenBank/DDBJ whole genome shotgun (WGS) entry which is preliminary data.</text>
</comment>
<evidence type="ECO:0000313" key="1">
    <source>
        <dbReference type="EMBL" id="KAK2026439.1"/>
    </source>
</evidence>
<name>A0AAD9HE74_9PEZI</name>
<protein>
    <submittedName>
        <fullName evidence="1">Uncharacterized protein</fullName>
    </submittedName>
</protein>
<dbReference type="AlphaFoldDB" id="A0AAD9HE74"/>
<gene>
    <name evidence="1" type="ORF">LX32DRAFT_20202</name>
</gene>
<reference evidence="1" key="1">
    <citation type="submission" date="2021-06" db="EMBL/GenBank/DDBJ databases">
        <title>Comparative genomics, transcriptomics and evolutionary studies reveal genomic signatures of adaptation to plant cell wall in hemibiotrophic fungi.</title>
        <authorList>
            <consortium name="DOE Joint Genome Institute"/>
            <person name="Baroncelli R."/>
            <person name="Diaz J.F."/>
            <person name="Benocci T."/>
            <person name="Peng M."/>
            <person name="Battaglia E."/>
            <person name="Haridas S."/>
            <person name="Andreopoulos W."/>
            <person name="Labutti K."/>
            <person name="Pangilinan J."/>
            <person name="Floch G.L."/>
            <person name="Makela M.R."/>
            <person name="Henrissat B."/>
            <person name="Grigoriev I.V."/>
            <person name="Crouch J.A."/>
            <person name="De Vries R.P."/>
            <person name="Sukno S.A."/>
            <person name="Thon M.R."/>
        </authorList>
    </citation>
    <scope>NUCLEOTIDE SEQUENCE</scope>
    <source>
        <strain evidence="1">MAFF235873</strain>
    </source>
</reference>
<accession>A0AAD9HE74</accession>
<dbReference type="Proteomes" id="UP001232148">
    <property type="component" value="Unassembled WGS sequence"/>
</dbReference>
<evidence type="ECO:0000313" key="2">
    <source>
        <dbReference type="Proteomes" id="UP001232148"/>
    </source>
</evidence>
<keyword evidence="2" id="KW-1185">Reference proteome</keyword>